<gene>
    <name evidence="1" type="ORF">QO012_002742</name>
</gene>
<dbReference type="SUPFAM" id="SSF47413">
    <property type="entry name" value="lambda repressor-like DNA-binding domains"/>
    <property type="match status" value="1"/>
</dbReference>
<dbReference type="RefSeq" id="WP_306421650.1">
    <property type="nucleotide sequence ID" value="NZ_BPQE01000005.1"/>
</dbReference>
<dbReference type="EMBL" id="JAUSVP010000007">
    <property type="protein sequence ID" value="MDQ0448234.1"/>
    <property type="molecule type" value="Genomic_DNA"/>
</dbReference>
<protein>
    <submittedName>
        <fullName evidence="1">Addiction module HigA family antidote</fullName>
    </submittedName>
</protein>
<accession>A0ABU0I0W1</accession>
<proteinExistence type="predicted"/>
<dbReference type="Gene3D" id="1.10.260.40">
    <property type="entry name" value="lambda repressor-like DNA-binding domains"/>
    <property type="match status" value="1"/>
</dbReference>
<evidence type="ECO:0000313" key="2">
    <source>
        <dbReference type="Proteomes" id="UP001231124"/>
    </source>
</evidence>
<sequence>MATNPLLLGLAPTHPGEILREDLLPATGLTKTEIAQKLGVSRQTLHDLIAER</sequence>
<dbReference type="Proteomes" id="UP001231124">
    <property type="component" value="Unassembled WGS sequence"/>
</dbReference>
<evidence type="ECO:0000313" key="1">
    <source>
        <dbReference type="EMBL" id="MDQ0448234.1"/>
    </source>
</evidence>
<comment type="caution">
    <text evidence="1">The sequence shown here is derived from an EMBL/GenBank/DDBJ whole genome shotgun (WGS) entry which is preliminary data.</text>
</comment>
<name>A0ABU0I0W1_9HYPH</name>
<organism evidence="1 2">
    <name type="scientific">Methylobacterium aerolatum</name>
    <dbReference type="NCBI Taxonomy" id="418708"/>
    <lineage>
        <taxon>Bacteria</taxon>
        <taxon>Pseudomonadati</taxon>
        <taxon>Pseudomonadota</taxon>
        <taxon>Alphaproteobacteria</taxon>
        <taxon>Hyphomicrobiales</taxon>
        <taxon>Methylobacteriaceae</taxon>
        <taxon>Methylobacterium</taxon>
    </lineage>
</organism>
<dbReference type="InterPro" id="IPR010982">
    <property type="entry name" value="Lambda_DNA-bd_dom_sf"/>
</dbReference>
<reference evidence="1 2" key="1">
    <citation type="submission" date="2023-07" db="EMBL/GenBank/DDBJ databases">
        <title>Genomic Encyclopedia of Type Strains, Phase IV (KMG-IV): sequencing the most valuable type-strain genomes for metagenomic binning, comparative biology and taxonomic classification.</title>
        <authorList>
            <person name="Goeker M."/>
        </authorList>
    </citation>
    <scope>NUCLEOTIDE SEQUENCE [LARGE SCALE GENOMIC DNA]</scope>
    <source>
        <strain evidence="1 2">DSM 19013</strain>
    </source>
</reference>
<keyword evidence="2" id="KW-1185">Reference proteome</keyword>